<protein>
    <submittedName>
        <fullName evidence="1">Uncharacterized protein</fullName>
    </submittedName>
</protein>
<dbReference type="Proteomes" id="UP000670776">
    <property type="component" value="Unassembled WGS sequence"/>
</dbReference>
<accession>A0ABS4BUJ4</accession>
<keyword evidence="2" id="KW-1185">Reference proteome</keyword>
<dbReference type="Gene3D" id="1.20.120.330">
    <property type="entry name" value="Nucleotidyltransferases domain 2"/>
    <property type="match status" value="1"/>
</dbReference>
<reference evidence="1 2" key="1">
    <citation type="submission" date="2021-04" db="EMBL/GenBank/DDBJ databases">
        <title>Mariniflexile gromovii gen. nov., sp. nov., a gliding bacterium isolated from the sea urchin Strongylocentrotus intermedius.</title>
        <authorList>
            <person name="Ko S."/>
            <person name="Le V."/>
            <person name="Ahn C.-Y."/>
            <person name="Oh H.-M."/>
        </authorList>
    </citation>
    <scope>NUCLEOTIDE SEQUENCE [LARGE SCALE GENOMIC DNA]</scope>
    <source>
        <strain evidence="1 2">KCTC 12570</strain>
    </source>
</reference>
<gene>
    <name evidence="1" type="ORF">J8H85_10500</name>
</gene>
<dbReference type="EMBL" id="JAGJCB010000009">
    <property type="protein sequence ID" value="MBP0904259.1"/>
    <property type="molecule type" value="Genomic_DNA"/>
</dbReference>
<proteinExistence type="predicted"/>
<name>A0ABS4BUJ4_9FLAO</name>
<evidence type="ECO:0000313" key="2">
    <source>
        <dbReference type="Proteomes" id="UP000670776"/>
    </source>
</evidence>
<evidence type="ECO:0000313" key="1">
    <source>
        <dbReference type="EMBL" id="MBP0904259.1"/>
    </source>
</evidence>
<dbReference type="RefSeq" id="WP_209655155.1">
    <property type="nucleotide sequence ID" value="NZ_JAGJCB010000009.1"/>
</dbReference>
<sequence>METKATTKFPLQKNLLALLKSLIHLHSVYVINMNVCKNKQVTNLTPKSKQAHKEAIYTLLIVADKALHKNLDDFMEEVYNKMEQRCKFYIIYVTLSNLIERIDIGDNFLTRTLKETPCMYKQDNRLSRYSQYGLMYHVSIYIEIKTIWKHRMERAKYLFSAIDVIHEDEEPLSKLAVLHNAMEQICLGLLYVFWEFKPHYYALSYLLHLCSTFTSLPNNIFPKTTFGLQRQYYMLCNASEIMRFKGTNGTNDFGLKDVDKVLKRCKQFLKEAHQLGETQLKHLKEVHCEAHAEFN</sequence>
<organism evidence="1 2">
    <name type="scientific">Mariniflexile gromovii</name>
    <dbReference type="NCBI Taxonomy" id="362523"/>
    <lineage>
        <taxon>Bacteria</taxon>
        <taxon>Pseudomonadati</taxon>
        <taxon>Bacteroidota</taxon>
        <taxon>Flavobacteriia</taxon>
        <taxon>Flavobacteriales</taxon>
        <taxon>Flavobacteriaceae</taxon>
        <taxon>Mariniflexile</taxon>
    </lineage>
</organism>
<comment type="caution">
    <text evidence="1">The sequence shown here is derived from an EMBL/GenBank/DDBJ whole genome shotgun (WGS) entry which is preliminary data.</text>
</comment>